<proteinExistence type="predicted"/>
<evidence type="ECO:0000313" key="2">
    <source>
        <dbReference type="Proteomes" id="UP001357485"/>
    </source>
</evidence>
<comment type="caution">
    <text evidence="1">The sequence shown here is derived from an EMBL/GenBank/DDBJ whole genome shotgun (WGS) entry which is preliminary data.</text>
</comment>
<feature type="non-terminal residue" evidence="1">
    <location>
        <position position="1"/>
    </location>
</feature>
<dbReference type="EMBL" id="JAVRRA010028408">
    <property type="protein sequence ID" value="KAK5041055.1"/>
    <property type="molecule type" value="Genomic_DNA"/>
</dbReference>
<name>A0ABR0ITF5_9PEZI</name>
<accession>A0ABR0ITF5</accession>
<dbReference type="Proteomes" id="UP001357485">
    <property type="component" value="Unassembled WGS sequence"/>
</dbReference>
<reference evidence="1 2" key="1">
    <citation type="submission" date="2023-08" db="EMBL/GenBank/DDBJ databases">
        <title>Black Yeasts Isolated from many extreme environments.</title>
        <authorList>
            <person name="Coleine C."/>
            <person name="Stajich J.E."/>
            <person name="Selbmann L."/>
        </authorList>
    </citation>
    <scope>NUCLEOTIDE SEQUENCE [LARGE SCALE GENOMIC DNA]</scope>
    <source>
        <strain evidence="1 2">CCFEE 536</strain>
    </source>
</reference>
<sequence>KATIVLSPSRTATFHILTAIAFYQQTPAGARPTYFATVIKHHPWARNIRNQPSDTYIAGGVKWTREEAILVLLGKTEVEVAIYLAGSDFPGVTEMAEDGAAVMDQ</sequence>
<protein>
    <submittedName>
        <fullName evidence="1">Uncharacterized protein</fullName>
    </submittedName>
</protein>
<gene>
    <name evidence="1" type="ORF">LTR16_011798</name>
</gene>
<feature type="non-terminal residue" evidence="1">
    <location>
        <position position="105"/>
    </location>
</feature>
<evidence type="ECO:0000313" key="1">
    <source>
        <dbReference type="EMBL" id="KAK5041055.1"/>
    </source>
</evidence>
<keyword evidence="2" id="KW-1185">Reference proteome</keyword>
<organism evidence="1 2">
    <name type="scientific">Cryomyces antarcticus</name>
    <dbReference type="NCBI Taxonomy" id="329879"/>
    <lineage>
        <taxon>Eukaryota</taxon>
        <taxon>Fungi</taxon>
        <taxon>Dikarya</taxon>
        <taxon>Ascomycota</taxon>
        <taxon>Pezizomycotina</taxon>
        <taxon>Dothideomycetes</taxon>
        <taxon>Dothideomycetes incertae sedis</taxon>
        <taxon>Cryomyces</taxon>
    </lineage>
</organism>